<dbReference type="SUPFAM" id="SSF109755">
    <property type="entry name" value="PhoU-like"/>
    <property type="match status" value="1"/>
</dbReference>
<dbReference type="GO" id="GO:0003677">
    <property type="term" value="F:DNA binding"/>
    <property type="evidence" value="ECO:0007669"/>
    <property type="project" value="InterPro"/>
</dbReference>
<dbReference type="GO" id="GO:0030643">
    <property type="term" value="P:intracellular phosphate ion homeostasis"/>
    <property type="evidence" value="ECO:0007669"/>
    <property type="project" value="InterPro"/>
</dbReference>
<reference evidence="2 3" key="1">
    <citation type="journal article" date="2019" name="Nat. Microbiol.">
        <title>Wide diversity of methane and short-chain alkane metabolisms in uncultured archaea.</title>
        <authorList>
            <person name="Borrel G."/>
            <person name="Adam P.S."/>
            <person name="McKay L.J."/>
            <person name="Chen L.X."/>
            <person name="Sierra-Garcia I.N."/>
            <person name="Sieber C.M."/>
            <person name="Letourneur Q."/>
            <person name="Ghozlane A."/>
            <person name="Andersen G.L."/>
            <person name="Li W.J."/>
            <person name="Hallam S.J."/>
            <person name="Muyzer G."/>
            <person name="de Oliveira V.M."/>
            <person name="Inskeep W.P."/>
            <person name="Banfield J.F."/>
            <person name="Gribaldo S."/>
        </authorList>
    </citation>
    <scope>NUCLEOTIDE SEQUENCE [LARGE SCALE GENOMIC DNA]</scope>
    <source>
        <strain evidence="2">NM1b</strain>
    </source>
</reference>
<dbReference type="InterPro" id="IPR028366">
    <property type="entry name" value="PhoU"/>
</dbReference>
<name>A0A520KY00_9EURY</name>
<gene>
    <name evidence="2" type="ORF">EF807_02125</name>
</gene>
<proteinExistence type="predicted"/>
<evidence type="ECO:0000259" key="1">
    <source>
        <dbReference type="SMART" id="SM00966"/>
    </source>
</evidence>
<dbReference type="InterPro" id="IPR007159">
    <property type="entry name" value="SpoVT-AbrB_dom"/>
</dbReference>
<comment type="caution">
    <text evidence="2">The sequence shown here is derived from an EMBL/GenBank/DDBJ whole genome shotgun (WGS) entry which is preliminary data.</text>
</comment>
<dbReference type="Pfam" id="PF01895">
    <property type="entry name" value="PhoU"/>
    <property type="match status" value="1"/>
</dbReference>
<dbReference type="AlphaFoldDB" id="A0A520KY00"/>
<feature type="domain" description="SpoVT-AbrB" evidence="1">
    <location>
        <begin position="11"/>
        <end position="55"/>
    </location>
</feature>
<dbReference type="SMART" id="SM00966">
    <property type="entry name" value="SpoVT_AbrB"/>
    <property type="match status" value="1"/>
</dbReference>
<accession>A0A520KY00</accession>
<dbReference type="PANTHER" id="PTHR42930:SF2">
    <property type="entry name" value="PHOU DOMAIN-CONTAINING PROTEIN"/>
    <property type="match status" value="1"/>
</dbReference>
<dbReference type="GO" id="GO:0045936">
    <property type="term" value="P:negative regulation of phosphate metabolic process"/>
    <property type="evidence" value="ECO:0007669"/>
    <property type="project" value="InterPro"/>
</dbReference>
<dbReference type="Pfam" id="PF04014">
    <property type="entry name" value="MazE_antitoxin"/>
    <property type="match status" value="1"/>
</dbReference>
<protein>
    <submittedName>
        <fullName evidence="2">Phosphate uptake regulator PhoU</fullName>
    </submittedName>
</protein>
<dbReference type="PANTHER" id="PTHR42930">
    <property type="entry name" value="PHOSPHATE-SPECIFIC TRANSPORT SYSTEM ACCESSORY PROTEIN PHOU"/>
    <property type="match status" value="1"/>
</dbReference>
<dbReference type="InterPro" id="IPR026022">
    <property type="entry name" value="PhoU_dom"/>
</dbReference>
<organism evidence="2 3">
    <name type="scientific">Candidatus Methanolliviera hydrocarbonicum</name>
    <dbReference type="NCBI Taxonomy" id="2491085"/>
    <lineage>
        <taxon>Archaea</taxon>
        <taxon>Methanobacteriati</taxon>
        <taxon>Methanobacteriota</taxon>
        <taxon>Candidatus Methanoliparia</taxon>
        <taxon>Candidatus Methanoliparales</taxon>
        <taxon>Candidatus Methanollivieraceae</taxon>
        <taxon>Candidatus Methanolliviera</taxon>
    </lineage>
</organism>
<dbReference type="InterPro" id="IPR038078">
    <property type="entry name" value="PhoU-like_sf"/>
</dbReference>
<dbReference type="EMBL" id="RXIL01000036">
    <property type="protein sequence ID" value="RZN71735.1"/>
    <property type="molecule type" value="Genomic_DNA"/>
</dbReference>
<evidence type="ECO:0000313" key="3">
    <source>
        <dbReference type="Proteomes" id="UP000320766"/>
    </source>
</evidence>
<dbReference type="Gene3D" id="1.20.58.220">
    <property type="entry name" value="Phosphate transport system protein phou homolog 2, domain 2"/>
    <property type="match status" value="1"/>
</dbReference>
<sequence length="335" mass="37338">MAKEVKRRVQVTGGSTHIISLPIEWVKKMGISRGDEVRLVFRADDTVLIGGKEGKEISKAVIGVSPEETIEEVYRSLIAHYLAGNDLIELSFKEEITKDNKKWMKNAVRKRLMGLEVVGESGTEMVFRSFINYEDFPLSEVLKSICDIVESMQGDAIAALRDGNMLLAEDVIQRDNEVDRFYLLAVRQLKAAIDSPDIGKRIGITQPKAALGYRIVVKSMERIGDHMKKVAGNVLQIGHKMDVPQIFDMYEAIKDIYSSSLEILSERDAKGANQKINDAEMVVKKSVKVKEGLLKGEFASGEMICLLSIVDSLVRVIEYIEDIVEICINMGANGV</sequence>
<evidence type="ECO:0000313" key="2">
    <source>
        <dbReference type="EMBL" id="RZN71735.1"/>
    </source>
</evidence>
<dbReference type="Proteomes" id="UP000320766">
    <property type="component" value="Unassembled WGS sequence"/>
</dbReference>